<dbReference type="PANTHER" id="PTHR43884:SF12">
    <property type="entry name" value="ISOVALERYL-COA DEHYDROGENASE, MITOCHONDRIAL-RELATED"/>
    <property type="match status" value="1"/>
</dbReference>
<dbReference type="FunFam" id="1.20.140.10:FF:000019">
    <property type="entry name" value="Acyl-CoA dehydrogenase"/>
    <property type="match status" value="1"/>
</dbReference>
<keyword evidence="3" id="KW-0285">Flavoprotein</keyword>
<dbReference type="Gene3D" id="2.40.110.10">
    <property type="entry name" value="Butyryl-CoA Dehydrogenase, subunit A, domain 2"/>
    <property type="match status" value="1"/>
</dbReference>
<evidence type="ECO:0000256" key="5">
    <source>
        <dbReference type="ARBA" id="ARBA00023002"/>
    </source>
</evidence>
<dbReference type="Pfam" id="PF02771">
    <property type="entry name" value="Acyl-CoA_dh_N"/>
    <property type="match status" value="1"/>
</dbReference>
<evidence type="ECO:0008006" key="11">
    <source>
        <dbReference type="Google" id="ProtNLM"/>
    </source>
</evidence>
<dbReference type="PROSITE" id="PS00073">
    <property type="entry name" value="ACYL_COA_DH_2"/>
    <property type="match status" value="1"/>
</dbReference>
<feature type="domain" description="Acyl-CoA dehydrogenase/oxidase N-terminal" evidence="8">
    <location>
        <begin position="28"/>
        <end position="140"/>
    </location>
</feature>
<organism evidence="10">
    <name type="scientific">marine metagenome</name>
    <dbReference type="NCBI Taxonomy" id="408172"/>
    <lineage>
        <taxon>unclassified sequences</taxon>
        <taxon>metagenomes</taxon>
        <taxon>ecological metagenomes</taxon>
    </lineage>
</organism>
<comment type="similarity">
    <text evidence="2">Belongs to the acyl-CoA dehydrogenase family.</text>
</comment>
<dbReference type="GO" id="GO:0003995">
    <property type="term" value="F:acyl-CoA dehydrogenase activity"/>
    <property type="evidence" value="ECO:0007669"/>
    <property type="project" value="InterPro"/>
</dbReference>
<dbReference type="Gene3D" id="1.10.540.10">
    <property type="entry name" value="Acyl-CoA dehydrogenase/oxidase, N-terminal domain"/>
    <property type="match status" value="1"/>
</dbReference>
<feature type="domain" description="Acyl-CoA oxidase/dehydrogenase middle" evidence="7">
    <location>
        <begin position="144"/>
        <end position="238"/>
    </location>
</feature>
<dbReference type="SUPFAM" id="SSF56645">
    <property type="entry name" value="Acyl-CoA dehydrogenase NM domain-like"/>
    <property type="match status" value="1"/>
</dbReference>
<dbReference type="Pfam" id="PF02770">
    <property type="entry name" value="Acyl-CoA_dh_M"/>
    <property type="match status" value="1"/>
</dbReference>
<dbReference type="InterPro" id="IPR006089">
    <property type="entry name" value="Acyl-CoA_DH_CS"/>
</dbReference>
<dbReference type="Pfam" id="PF21263">
    <property type="entry name" value="Acyl-CoA-dh_C"/>
    <property type="match status" value="1"/>
</dbReference>
<dbReference type="InterPro" id="IPR009075">
    <property type="entry name" value="AcylCo_DH/oxidase_C"/>
</dbReference>
<dbReference type="InterPro" id="IPR013786">
    <property type="entry name" value="AcylCoA_DH/ox_N"/>
</dbReference>
<comment type="cofactor">
    <cofactor evidence="1">
        <name>FAD</name>
        <dbReference type="ChEBI" id="CHEBI:57692"/>
    </cofactor>
</comment>
<dbReference type="FunFam" id="2.40.110.10:FF:000006">
    <property type="entry name" value="very long-chain specific acyl-CoA dehydrogenase, mitochondrial"/>
    <property type="match status" value="1"/>
</dbReference>
<proteinExistence type="inferred from homology"/>
<evidence type="ECO:0000256" key="3">
    <source>
        <dbReference type="ARBA" id="ARBA00022630"/>
    </source>
</evidence>
<keyword evidence="4" id="KW-0274">FAD</keyword>
<dbReference type="InterPro" id="IPR049426">
    <property type="entry name" value="Acyl-CoA-dh-like_C"/>
</dbReference>
<feature type="domain" description="Acyl-CoA dehydrogenase/oxidase C-terminal" evidence="6">
    <location>
        <begin position="251"/>
        <end position="414"/>
    </location>
</feature>
<feature type="domain" description="Acyl-CoA dehydrogenase-like C-terminal" evidence="9">
    <location>
        <begin position="463"/>
        <end position="563"/>
    </location>
</feature>
<dbReference type="GO" id="GO:0050660">
    <property type="term" value="F:flavin adenine dinucleotide binding"/>
    <property type="evidence" value="ECO:0007669"/>
    <property type="project" value="InterPro"/>
</dbReference>
<evidence type="ECO:0000256" key="1">
    <source>
        <dbReference type="ARBA" id="ARBA00001974"/>
    </source>
</evidence>
<dbReference type="InterPro" id="IPR046373">
    <property type="entry name" value="Acyl-CoA_Oxase/DH_mid-dom_sf"/>
</dbReference>
<accession>A0A381PJK7</accession>
<reference evidence="10" key="1">
    <citation type="submission" date="2018-05" db="EMBL/GenBank/DDBJ databases">
        <authorList>
            <person name="Lanie J.A."/>
            <person name="Ng W.-L."/>
            <person name="Kazmierczak K.M."/>
            <person name="Andrzejewski T.M."/>
            <person name="Davidsen T.M."/>
            <person name="Wayne K.J."/>
            <person name="Tettelin H."/>
            <person name="Glass J.I."/>
            <person name="Rusch D."/>
            <person name="Podicherti R."/>
            <person name="Tsui H.-C.T."/>
            <person name="Winkler M.E."/>
        </authorList>
    </citation>
    <scope>NUCLEOTIDE SEQUENCE</scope>
</reference>
<dbReference type="AlphaFoldDB" id="A0A381PJK7"/>
<dbReference type="PROSITE" id="PS00072">
    <property type="entry name" value="ACYL_COA_DH_1"/>
    <property type="match status" value="1"/>
</dbReference>
<evidence type="ECO:0000259" key="6">
    <source>
        <dbReference type="Pfam" id="PF00441"/>
    </source>
</evidence>
<evidence type="ECO:0000259" key="8">
    <source>
        <dbReference type="Pfam" id="PF02771"/>
    </source>
</evidence>
<evidence type="ECO:0000259" key="7">
    <source>
        <dbReference type="Pfam" id="PF02770"/>
    </source>
</evidence>
<sequence>MNNESIIGGEFLIKESNPENIFIPEDFNEEQKMMADACQDFLEKEVIPKTEEVEKSIPGLMPNLLKKSGDLGLLGLSISEEFGGMNMSFNTSMLIADIIGITGSFSTAYGAHTGIATLPLNFYGTDGQKKKYLPGLVSGDIMGAYCLTEPDSGSDANAAKSRAVLSKDKKSYIINGQKMWITNGGFADLLTVFAKIDNDKYLSAFLIEKNFPGITMNEEENKLGIKGSSTRQIFFNNVVVPIENLLGQREEGFKIALNILNIGRIKLGAGVLGGCRGVISSSIQYSNERIQFGVPISSFGAIKNKIAQMIVKTFACESISYRAGQEIENKIIEFEKEGLSKNKSELKALELFSVECAICKVYGSEILDYVVDEGVQIYGGMGFSEEVPMARAYRDARISRIYEGTSEINRMLILGILLKRSVKNEIDLFNESKKVLNELMSVPTYEDYDINNNFSKYYDHIKKLKKGILIILGKTALHFENKINEEQEILMNIADMIIELYAFESLILRTNKIYLNQPDVILLELAQASMYEATKNIYSSGFEASCNYLEGEELNFILSALKRYTNYNPINLKNCRRKIADHFIKKGNYKLFNLL</sequence>
<dbReference type="InterPro" id="IPR006091">
    <property type="entry name" value="Acyl-CoA_Oxase/DH_mid-dom"/>
</dbReference>
<dbReference type="InterPro" id="IPR036250">
    <property type="entry name" value="AcylCo_DH-like_C"/>
</dbReference>
<evidence type="ECO:0000313" key="10">
    <source>
        <dbReference type="EMBL" id="SUZ66618.1"/>
    </source>
</evidence>
<name>A0A381PJK7_9ZZZZ</name>
<dbReference type="InterPro" id="IPR037069">
    <property type="entry name" value="AcylCoA_DH/ox_N_sf"/>
</dbReference>
<dbReference type="Gene3D" id="1.20.140.10">
    <property type="entry name" value="Butyryl-CoA Dehydrogenase, subunit A, domain 3"/>
    <property type="match status" value="2"/>
</dbReference>
<evidence type="ECO:0000256" key="2">
    <source>
        <dbReference type="ARBA" id="ARBA00009347"/>
    </source>
</evidence>
<dbReference type="Pfam" id="PF00441">
    <property type="entry name" value="Acyl-CoA_dh_1"/>
    <property type="match status" value="1"/>
</dbReference>
<evidence type="ECO:0000259" key="9">
    <source>
        <dbReference type="Pfam" id="PF21263"/>
    </source>
</evidence>
<dbReference type="FunFam" id="1.10.540.10:FF:000001">
    <property type="entry name" value="Very long-chain-specific acyl-CoA dehydrogenase, mitochondrial"/>
    <property type="match status" value="1"/>
</dbReference>
<gene>
    <name evidence="10" type="ORF">METZ01_LOCUS19472</name>
</gene>
<dbReference type="PANTHER" id="PTHR43884">
    <property type="entry name" value="ACYL-COA DEHYDROGENASE"/>
    <property type="match status" value="1"/>
</dbReference>
<dbReference type="EMBL" id="UINC01000989">
    <property type="protein sequence ID" value="SUZ66618.1"/>
    <property type="molecule type" value="Genomic_DNA"/>
</dbReference>
<evidence type="ECO:0000256" key="4">
    <source>
        <dbReference type="ARBA" id="ARBA00022827"/>
    </source>
</evidence>
<dbReference type="InterPro" id="IPR009100">
    <property type="entry name" value="AcylCoA_DH/oxidase_NM_dom_sf"/>
</dbReference>
<protein>
    <recommendedName>
        <fullName evidence="11">Acyl-CoA dehydrogenase</fullName>
    </recommendedName>
</protein>
<dbReference type="SUPFAM" id="SSF47203">
    <property type="entry name" value="Acyl-CoA dehydrogenase C-terminal domain-like"/>
    <property type="match status" value="1"/>
</dbReference>
<keyword evidence="5" id="KW-0560">Oxidoreductase</keyword>